<protein>
    <submittedName>
        <fullName evidence="1">Uncharacterized protein</fullName>
    </submittedName>
</protein>
<dbReference type="GeneID" id="55007915"/>
<dbReference type="RefSeq" id="YP_009816634.1">
    <property type="nucleotide sequence ID" value="NC_048109.1"/>
</dbReference>
<keyword evidence="2" id="KW-1185">Reference proteome</keyword>
<evidence type="ECO:0000313" key="1">
    <source>
        <dbReference type="EMBL" id="AZF87873.1"/>
    </source>
</evidence>
<accession>A0A3G8F1A2</accession>
<dbReference type="Proteomes" id="UP000279248">
    <property type="component" value="Segment"/>
</dbReference>
<reference evidence="1 2" key="1">
    <citation type="submission" date="2018-10" db="EMBL/GenBank/DDBJ databases">
        <title>Characterization of the phiCTX-like Pseudomonas aeruginosa phage Dobby isolated from a kidney stone.</title>
        <authorList>
            <person name="Johnson G."/>
            <person name="Putonti C."/>
        </authorList>
    </citation>
    <scope>NUCLEOTIDE SEQUENCE [LARGE SCALE GENOMIC DNA]</scope>
    <source>
        <strain evidence="1 2">Dobby</strain>
    </source>
</reference>
<name>A0A3G8F1A2_9CAUD</name>
<evidence type="ECO:0000313" key="2">
    <source>
        <dbReference type="Proteomes" id="UP000279248"/>
    </source>
</evidence>
<sequence>MYRPIDPIVLTALLICLSQMSEQDQLDLLRLACALRGH</sequence>
<proteinExistence type="predicted"/>
<organism evidence="1 2">
    <name type="scientific">Pseudomonas phage Dobby</name>
    <dbReference type="NCBI Taxonomy" id="2483611"/>
    <lineage>
        <taxon>Viruses</taxon>
        <taxon>Duplodnaviria</taxon>
        <taxon>Heunggongvirae</taxon>
        <taxon>Uroviricota</taxon>
        <taxon>Caudoviricetes</taxon>
        <taxon>Peduoviridae</taxon>
        <taxon>Citexvirus</taxon>
        <taxon>Citexvirus dobby</taxon>
    </lineage>
</organism>
<dbReference type="EMBL" id="MK034952">
    <property type="protein sequence ID" value="AZF87873.1"/>
    <property type="molecule type" value="Genomic_DNA"/>
</dbReference>
<dbReference type="KEGG" id="vg:55007915"/>